<sequence length="1210" mass="134805">MACRQGPVTAEASMPDDYAIPVTRPFVLPAAKPIPWREYGKDSVPTPTVIRFDINKLPSKPFSVNDFRPLKQPLRVTAFDWHKLQVTPLKADTMHYQPVPYKKFLLPEPEVTLAATPAILGKGTAGLTRLGPSEGLPGAKVYAAVQDNDGNTWISTDRGICKYTGTEFLAYNFLVRDESGAVEVVSEMMTDSNGKLLVSALKSGIYRIDTKTNMVEQYAVPTGFVRFDFDKQGRLWGTRFDNGVSHLDLDKKQLGQLALGNDSNEVRKVYAVRFDKAGNMWVGANDRVLIVDPALKSMRTIGAAEDLKVNVVYDFTTDSTGRVWLSSFSNGGGYAISLAAQQVTHMGAEQGVPGIVYDVVNDNRNRLWIVTNDTVYLYDIARARMKKMYTNCALRTNNFPSSGTRTRDGMLWLGTNAEGVVLINPDGMLADHFTDRDGLESNDVWGVEEDNKGRIWMATYKGVNIYDPEKERLSLLKLPEGVGNNANRHINFVGPDKLFLSAVGGFSLIDIAAGTIRHYNTAEKELSNTNFRGVPDGSGGYWYCSANGIFRFDPEKRTLKGFNQAAGLVSNLVLILRKDNQGRIWLCTERGAVIIFPEKDTYVNLTDADGLASSYSSMLFQGSDEQIYVGNDRGLSMFDPELKTITQIGADNGMVPSAMYDMTEWHGRLNIGTENGITIVERPTKPGERWRFHNYDKSAGFPYNDYNQSTAIPDSRGNVWWGASPILTVVHQYPVIDSTEPAVRIRGMNIMDQPSSFVNTATLQPQLSPGDSLWVGTKSFAGDKLPADSGYLAKNNIHWDSIRSGFQVPEGLELPYNQNSFAFSFTNQDTRSRDKIVYRFMLEGEDESWSDITKKPASRIYYNVKPGDYQFKVITRGQNGVWSKPDTISFTILPPWWQTWWAYLLYAVTAAAIVYTIVRVRSEMLKKENRILERKVAERTLALYEKMEELKATQGQLVHSEKMASLGELTAGIAHEIQNPLNFINNFAEVNKELLVDMQDELNKGDVDAAKEIAANIDANESKIYHHGRRADAIVKSMLQHSRGNANAVKEATEINKLADEYLRLAYHGLRAKDSSFNATMKTEFDEKNPQAKMVPQDIGRVVLNLLTNAFYAVTEKKKEKLPGYEPTVTVSTKSNKDRVEITVADNGNGIPAKVMEKIFQPFFTTKPTGQGTGLGLSMSYDIVTKGHGGELKVNSREGEGTQFSVILPI</sequence>
<dbReference type="InterPro" id="IPR004358">
    <property type="entry name" value="Sig_transdc_His_kin-like_C"/>
</dbReference>
<evidence type="ECO:0000256" key="1">
    <source>
        <dbReference type="ARBA" id="ARBA00000085"/>
    </source>
</evidence>
<keyword evidence="7" id="KW-1185">Reference proteome</keyword>
<evidence type="ECO:0000256" key="3">
    <source>
        <dbReference type="ARBA" id="ARBA00022553"/>
    </source>
</evidence>
<evidence type="ECO:0000259" key="5">
    <source>
        <dbReference type="PROSITE" id="PS50109"/>
    </source>
</evidence>
<feature type="transmembrane region" description="Helical" evidence="4">
    <location>
        <begin position="900"/>
        <end position="918"/>
    </location>
</feature>
<dbReference type="InterPro" id="IPR003661">
    <property type="entry name" value="HisK_dim/P_dom"/>
</dbReference>
<evidence type="ECO:0000256" key="4">
    <source>
        <dbReference type="SAM" id="Phobius"/>
    </source>
</evidence>
<dbReference type="InterPro" id="IPR003594">
    <property type="entry name" value="HATPase_dom"/>
</dbReference>
<keyword evidence="4" id="KW-0472">Membrane</keyword>
<dbReference type="InterPro" id="IPR011110">
    <property type="entry name" value="Reg_prop"/>
</dbReference>
<dbReference type="EC" id="2.7.13.3" evidence="2"/>
<name>A0A0E9MZQ5_9BACT</name>
<dbReference type="InterPro" id="IPR015943">
    <property type="entry name" value="WD40/YVTN_repeat-like_dom_sf"/>
</dbReference>
<dbReference type="AlphaFoldDB" id="A0A0E9MZQ5"/>
<keyword evidence="4" id="KW-1133">Transmembrane helix</keyword>
<dbReference type="InterPro" id="IPR036890">
    <property type="entry name" value="HATPase_C_sf"/>
</dbReference>
<keyword evidence="6" id="KW-0418">Kinase</keyword>
<protein>
    <recommendedName>
        <fullName evidence="2">histidine kinase</fullName>
        <ecNumber evidence="2">2.7.13.3</ecNumber>
    </recommendedName>
</protein>
<dbReference type="GO" id="GO:0000155">
    <property type="term" value="F:phosphorelay sensor kinase activity"/>
    <property type="evidence" value="ECO:0007669"/>
    <property type="project" value="InterPro"/>
</dbReference>
<comment type="catalytic activity">
    <reaction evidence="1">
        <text>ATP + protein L-histidine = ADP + protein N-phospho-L-histidine.</text>
        <dbReference type="EC" id="2.7.13.3"/>
    </reaction>
</comment>
<dbReference type="Gene3D" id="2.130.10.10">
    <property type="entry name" value="YVTN repeat-like/Quinoprotein amine dehydrogenase"/>
    <property type="match status" value="3"/>
</dbReference>
<dbReference type="PROSITE" id="PS50109">
    <property type="entry name" value="HIS_KIN"/>
    <property type="match status" value="1"/>
</dbReference>
<dbReference type="PANTHER" id="PTHR43547:SF2">
    <property type="entry name" value="HYBRID SIGNAL TRANSDUCTION HISTIDINE KINASE C"/>
    <property type="match status" value="1"/>
</dbReference>
<keyword evidence="3" id="KW-0597">Phosphoprotein</keyword>
<keyword evidence="4" id="KW-0812">Transmembrane</keyword>
<dbReference type="Gene3D" id="3.30.565.10">
    <property type="entry name" value="Histidine kinase-like ATPase, C-terminal domain"/>
    <property type="match status" value="1"/>
</dbReference>
<dbReference type="InterPro" id="IPR036097">
    <property type="entry name" value="HisK_dim/P_sf"/>
</dbReference>
<dbReference type="InterPro" id="IPR011123">
    <property type="entry name" value="Y_Y_Y"/>
</dbReference>
<dbReference type="SUPFAM" id="SSF55874">
    <property type="entry name" value="ATPase domain of HSP90 chaperone/DNA topoisomerase II/histidine kinase"/>
    <property type="match status" value="1"/>
</dbReference>
<dbReference type="CDD" id="cd00082">
    <property type="entry name" value="HisKA"/>
    <property type="match status" value="1"/>
</dbReference>
<evidence type="ECO:0000313" key="7">
    <source>
        <dbReference type="Proteomes" id="UP000033121"/>
    </source>
</evidence>
<dbReference type="STRING" id="1220578.FPE01S_02_01540"/>
<dbReference type="InterPro" id="IPR005467">
    <property type="entry name" value="His_kinase_dom"/>
</dbReference>
<feature type="domain" description="Histidine kinase" evidence="5">
    <location>
        <begin position="972"/>
        <end position="1210"/>
    </location>
</feature>
<dbReference type="Gene3D" id="1.10.287.130">
    <property type="match status" value="1"/>
</dbReference>
<dbReference type="InterPro" id="IPR013783">
    <property type="entry name" value="Ig-like_fold"/>
</dbReference>
<dbReference type="SUPFAM" id="SSF63829">
    <property type="entry name" value="Calcium-dependent phosphotriesterase"/>
    <property type="match status" value="2"/>
</dbReference>
<dbReference type="Proteomes" id="UP000033121">
    <property type="component" value="Unassembled WGS sequence"/>
</dbReference>
<dbReference type="Gene3D" id="2.60.40.10">
    <property type="entry name" value="Immunoglobulins"/>
    <property type="match status" value="1"/>
</dbReference>
<organism evidence="6 7">
    <name type="scientific">Flavihumibacter petaseus NBRC 106054</name>
    <dbReference type="NCBI Taxonomy" id="1220578"/>
    <lineage>
        <taxon>Bacteria</taxon>
        <taxon>Pseudomonadati</taxon>
        <taxon>Bacteroidota</taxon>
        <taxon>Chitinophagia</taxon>
        <taxon>Chitinophagales</taxon>
        <taxon>Chitinophagaceae</taxon>
        <taxon>Flavihumibacter</taxon>
    </lineage>
</organism>
<proteinExistence type="predicted"/>
<comment type="caution">
    <text evidence="6">The sequence shown here is derived from an EMBL/GenBank/DDBJ whole genome shotgun (WGS) entry which is preliminary data.</text>
</comment>
<keyword evidence="6" id="KW-0808">Transferase</keyword>
<dbReference type="SMART" id="SM00387">
    <property type="entry name" value="HATPase_c"/>
    <property type="match status" value="1"/>
</dbReference>
<dbReference type="PRINTS" id="PR00344">
    <property type="entry name" value="BCTRLSENSOR"/>
</dbReference>
<dbReference type="Pfam" id="PF07494">
    <property type="entry name" value="Reg_prop"/>
    <property type="match status" value="2"/>
</dbReference>
<dbReference type="Pfam" id="PF07495">
    <property type="entry name" value="Y_Y_Y"/>
    <property type="match status" value="1"/>
</dbReference>
<accession>A0A0E9MZQ5</accession>
<dbReference type="SMART" id="SM00388">
    <property type="entry name" value="HisKA"/>
    <property type="match status" value="1"/>
</dbReference>
<gene>
    <name evidence="6" type="ORF">FPE01S_02_01540</name>
</gene>
<dbReference type="Pfam" id="PF02518">
    <property type="entry name" value="HATPase_c"/>
    <property type="match status" value="1"/>
</dbReference>
<reference evidence="6 7" key="1">
    <citation type="submission" date="2015-04" db="EMBL/GenBank/DDBJ databases">
        <title>Whole genome shotgun sequence of Flavihumibacter petaseus NBRC 106054.</title>
        <authorList>
            <person name="Miyazawa S."/>
            <person name="Hosoyama A."/>
            <person name="Hashimoto M."/>
            <person name="Noguchi M."/>
            <person name="Tsuchikane K."/>
            <person name="Ohji S."/>
            <person name="Yamazoe A."/>
            <person name="Ichikawa N."/>
            <person name="Kimura A."/>
            <person name="Fujita N."/>
        </authorList>
    </citation>
    <scope>NUCLEOTIDE SEQUENCE [LARGE SCALE GENOMIC DNA]</scope>
    <source>
        <strain evidence="6 7">NBRC 106054</strain>
    </source>
</reference>
<dbReference type="EMBL" id="BBWV01000002">
    <property type="protein sequence ID" value="GAO43049.1"/>
    <property type="molecule type" value="Genomic_DNA"/>
</dbReference>
<dbReference type="PANTHER" id="PTHR43547">
    <property type="entry name" value="TWO-COMPONENT HISTIDINE KINASE"/>
    <property type="match status" value="1"/>
</dbReference>
<evidence type="ECO:0000313" key="6">
    <source>
        <dbReference type="EMBL" id="GAO43049.1"/>
    </source>
</evidence>
<evidence type="ECO:0000256" key="2">
    <source>
        <dbReference type="ARBA" id="ARBA00012438"/>
    </source>
</evidence>
<dbReference type="SUPFAM" id="SSF47384">
    <property type="entry name" value="Homodimeric domain of signal transducing histidine kinase"/>
    <property type="match status" value="1"/>
</dbReference>